<evidence type="ECO:0000313" key="2">
    <source>
        <dbReference type="Proteomes" id="UP000629468"/>
    </source>
</evidence>
<dbReference type="AlphaFoldDB" id="A0A8H7EVW8"/>
<protein>
    <submittedName>
        <fullName evidence="1">Uncharacterized protein</fullName>
    </submittedName>
</protein>
<dbReference type="EMBL" id="JABXXO010000015">
    <property type="protein sequence ID" value="KAF7760347.1"/>
    <property type="molecule type" value="Genomic_DNA"/>
</dbReference>
<comment type="caution">
    <text evidence="1">The sequence shown here is derived from an EMBL/GenBank/DDBJ whole genome shotgun (WGS) entry which is preliminary data.</text>
</comment>
<accession>A0A8H7EVW8</accession>
<reference evidence="1 2" key="1">
    <citation type="journal article" name="Sci. Rep.">
        <title>Telomere-to-telomere assembled and centromere annotated genomes of the two main subspecies of the button mushroom Agaricus bisporus reveal especially polymorphic chromosome ends.</title>
        <authorList>
            <person name="Sonnenberg A.S.M."/>
            <person name="Sedaghat-Telgerd N."/>
            <person name="Lavrijssen B."/>
            <person name="Ohm R.A."/>
            <person name="Hendrickx P.M."/>
            <person name="Scholtmeijer K."/>
            <person name="Baars J.J.P."/>
            <person name="van Peer A."/>
        </authorList>
    </citation>
    <scope>NUCLEOTIDE SEQUENCE [LARGE SCALE GENOMIC DNA]</scope>
    <source>
        <strain evidence="1 2">H119_p4</strain>
    </source>
</reference>
<name>A0A8H7EVW8_AGABI</name>
<gene>
    <name evidence="1" type="ORF">Agabi119p4_11023</name>
</gene>
<evidence type="ECO:0000313" key="1">
    <source>
        <dbReference type="EMBL" id="KAF7760347.1"/>
    </source>
</evidence>
<dbReference type="Proteomes" id="UP000629468">
    <property type="component" value="Unassembled WGS sequence"/>
</dbReference>
<sequence length="84" mass="9871">MLSVSFSIPNSSWVGLEKFSNQIPNISRYRFRVKMKASFWLGEITYLRHQGPYNHPSKRGRFDERTADKIFEGGHYGGKEEWDT</sequence>
<proteinExistence type="predicted"/>
<organism evidence="1 2">
    <name type="scientific">Agaricus bisporus var. burnettii</name>
    <dbReference type="NCBI Taxonomy" id="192524"/>
    <lineage>
        <taxon>Eukaryota</taxon>
        <taxon>Fungi</taxon>
        <taxon>Dikarya</taxon>
        <taxon>Basidiomycota</taxon>
        <taxon>Agaricomycotina</taxon>
        <taxon>Agaricomycetes</taxon>
        <taxon>Agaricomycetidae</taxon>
        <taxon>Agaricales</taxon>
        <taxon>Agaricineae</taxon>
        <taxon>Agaricaceae</taxon>
        <taxon>Agaricus</taxon>
    </lineage>
</organism>